<sequence>MKAVCKWVQQYGPLLGRLLLANLFIVSGFKKIAGFAGTAGYMAKVMPALDPNLVNIMLALTIAIELGGGLMILVGWQARWAAAAILLWMIPVTYLFHAYWGLPPDQMQAQFIQFQKNMAIMGALLFVVAQGPGPCSLGKDNC</sequence>
<dbReference type="PANTHER" id="PTHR33452:SF1">
    <property type="entry name" value="INNER MEMBRANE PROTEIN YPHA-RELATED"/>
    <property type="match status" value="1"/>
</dbReference>
<reference evidence="8 9" key="1">
    <citation type="submission" date="2015-05" db="EMBL/GenBank/DDBJ databases">
        <title>Complete genome sequence of a sulfur-oxidizing gammaproteobacterium strain HA5.</title>
        <authorList>
            <person name="Miura A."/>
            <person name="Kojima H."/>
            <person name="Fukui M."/>
        </authorList>
    </citation>
    <scope>NUCLEOTIDE SEQUENCE [LARGE SCALE GENOMIC DNA]</scope>
    <source>
        <strain evidence="8 9">HA5</strain>
    </source>
</reference>
<dbReference type="AlphaFoldDB" id="A0A1B4XC60"/>
<evidence type="ECO:0000256" key="7">
    <source>
        <dbReference type="SAM" id="Phobius"/>
    </source>
</evidence>
<evidence type="ECO:0000313" key="9">
    <source>
        <dbReference type="Proteomes" id="UP000243180"/>
    </source>
</evidence>
<dbReference type="FunCoup" id="A0A1B4XC60">
    <property type="interactions" value="160"/>
</dbReference>
<dbReference type="InParanoid" id="A0A1B4XC60"/>
<keyword evidence="3" id="KW-1003">Cell membrane</keyword>
<keyword evidence="5 7" id="KW-1133">Transmembrane helix</keyword>
<accession>A0A1B4XC60</accession>
<dbReference type="Proteomes" id="UP000243180">
    <property type="component" value="Chromosome"/>
</dbReference>
<evidence type="ECO:0000256" key="2">
    <source>
        <dbReference type="ARBA" id="ARBA00006679"/>
    </source>
</evidence>
<proteinExistence type="inferred from homology"/>
<dbReference type="GO" id="GO:0005886">
    <property type="term" value="C:plasma membrane"/>
    <property type="evidence" value="ECO:0007669"/>
    <property type="project" value="UniProtKB-SubCell"/>
</dbReference>
<evidence type="ECO:0000313" key="8">
    <source>
        <dbReference type="EMBL" id="BAV32407.1"/>
    </source>
</evidence>
<gene>
    <name evidence="8" type="ORF">SCL_0083</name>
</gene>
<keyword evidence="6 7" id="KW-0472">Membrane</keyword>
<dbReference type="KEGG" id="slim:SCL_0083"/>
<dbReference type="Pfam" id="PF07681">
    <property type="entry name" value="DoxX"/>
    <property type="match status" value="1"/>
</dbReference>
<dbReference type="EMBL" id="AP014879">
    <property type="protein sequence ID" value="BAV32407.1"/>
    <property type="molecule type" value="Genomic_DNA"/>
</dbReference>
<dbReference type="InterPro" id="IPR032808">
    <property type="entry name" value="DoxX"/>
</dbReference>
<evidence type="ECO:0000256" key="6">
    <source>
        <dbReference type="ARBA" id="ARBA00023136"/>
    </source>
</evidence>
<dbReference type="RefSeq" id="WP_096359090.1">
    <property type="nucleotide sequence ID" value="NZ_AP014879.1"/>
</dbReference>
<name>A0A1B4XC60_9GAMM</name>
<dbReference type="OrthoDB" id="9792760at2"/>
<keyword evidence="4 7" id="KW-0812">Transmembrane</keyword>
<evidence type="ECO:0000256" key="4">
    <source>
        <dbReference type="ARBA" id="ARBA00022692"/>
    </source>
</evidence>
<organism evidence="8 9">
    <name type="scientific">Sulfuricaulis limicola</name>
    <dbReference type="NCBI Taxonomy" id="1620215"/>
    <lineage>
        <taxon>Bacteria</taxon>
        <taxon>Pseudomonadati</taxon>
        <taxon>Pseudomonadota</taxon>
        <taxon>Gammaproteobacteria</taxon>
        <taxon>Acidiferrobacterales</taxon>
        <taxon>Acidiferrobacteraceae</taxon>
        <taxon>Sulfuricaulis</taxon>
    </lineage>
</organism>
<evidence type="ECO:0000256" key="3">
    <source>
        <dbReference type="ARBA" id="ARBA00022475"/>
    </source>
</evidence>
<dbReference type="PANTHER" id="PTHR33452">
    <property type="entry name" value="OXIDOREDUCTASE CATD-RELATED"/>
    <property type="match status" value="1"/>
</dbReference>
<evidence type="ECO:0000256" key="5">
    <source>
        <dbReference type="ARBA" id="ARBA00022989"/>
    </source>
</evidence>
<dbReference type="InterPro" id="IPR051907">
    <property type="entry name" value="DoxX-like_oxidoreductase"/>
</dbReference>
<comment type="similarity">
    <text evidence="2">Belongs to the DoxX family.</text>
</comment>
<feature type="transmembrane region" description="Helical" evidence="7">
    <location>
        <begin position="80"/>
        <end position="102"/>
    </location>
</feature>
<feature type="transmembrane region" description="Helical" evidence="7">
    <location>
        <begin position="20"/>
        <end position="41"/>
    </location>
</feature>
<protein>
    <submittedName>
        <fullName evidence="8">DoxX family protein</fullName>
    </submittedName>
</protein>
<feature type="transmembrane region" description="Helical" evidence="7">
    <location>
        <begin position="53"/>
        <end position="74"/>
    </location>
</feature>
<keyword evidence="9" id="KW-1185">Reference proteome</keyword>
<comment type="subcellular location">
    <subcellularLocation>
        <location evidence="1">Cell membrane</location>
        <topology evidence="1">Multi-pass membrane protein</topology>
    </subcellularLocation>
</comment>
<evidence type="ECO:0000256" key="1">
    <source>
        <dbReference type="ARBA" id="ARBA00004651"/>
    </source>
</evidence>